<keyword evidence="2" id="KW-1185">Reference proteome</keyword>
<accession>A0A3N2PMU2</accession>
<name>A0A3N2PMU2_SODAK</name>
<protein>
    <submittedName>
        <fullName evidence="1">Uncharacterized protein</fullName>
    </submittedName>
</protein>
<evidence type="ECO:0000313" key="1">
    <source>
        <dbReference type="EMBL" id="ROT35837.1"/>
    </source>
</evidence>
<organism evidence="1 2">
    <name type="scientific">Sodiomyces alkalinus (strain CBS 110278 / VKM F-3762 / F11)</name>
    <name type="common">Alkaliphilic filamentous fungus</name>
    <dbReference type="NCBI Taxonomy" id="1314773"/>
    <lineage>
        <taxon>Eukaryota</taxon>
        <taxon>Fungi</taxon>
        <taxon>Dikarya</taxon>
        <taxon>Ascomycota</taxon>
        <taxon>Pezizomycotina</taxon>
        <taxon>Sordariomycetes</taxon>
        <taxon>Hypocreomycetidae</taxon>
        <taxon>Glomerellales</taxon>
        <taxon>Plectosphaerellaceae</taxon>
        <taxon>Sodiomyces</taxon>
    </lineage>
</organism>
<evidence type="ECO:0000313" key="2">
    <source>
        <dbReference type="Proteomes" id="UP000272025"/>
    </source>
</evidence>
<gene>
    <name evidence="1" type="ORF">SODALDRAFT_362680</name>
</gene>
<dbReference type="Proteomes" id="UP000272025">
    <property type="component" value="Unassembled WGS sequence"/>
</dbReference>
<dbReference type="GeneID" id="39582961"/>
<dbReference type="EMBL" id="ML119060">
    <property type="protein sequence ID" value="ROT35837.1"/>
    <property type="molecule type" value="Genomic_DNA"/>
</dbReference>
<sequence>MAGYTCCLTRRSPGSGLAAGLLSTPLYGRPEPPPPPPPFLLPILVTAASRTTCEPTCDKQRQPHSKPKDDKTPALTLLQRVLEQNFLIASSTSLRQSSTCWLALIVSLLLAPAPRTRPSSSSLLADALP</sequence>
<dbReference type="RefSeq" id="XP_028463643.1">
    <property type="nucleotide sequence ID" value="XM_028614483.1"/>
</dbReference>
<reference evidence="1 2" key="1">
    <citation type="journal article" date="2018" name="Mol. Ecol.">
        <title>The obligate alkalophilic soda-lake fungus Sodiomyces alkalinus has shifted to a protein diet.</title>
        <authorList>
            <person name="Grum-Grzhimaylo A.A."/>
            <person name="Falkoski D.L."/>
            <person name="van den Heuvel J."/>
            <person name="Valero-Jimenez C.A."/>
            <person name="Min B."/>
            <person name="Choi I.G."/>
            <person name="Lipzen A."/>
            <person name="Daum C.G."/>
            <person name="Aanen D.K."/>
            <person name="Tsang A."/>
            <person name="Henrissat B."/>
            <person name="Bilanenko E.N."/>
            <person name="de Vries R.P."/>
            <person name="van Kan J.A.L."/>
            <person name="Grigoriev I.V."/>
            <person name="Debets A.J.M."/>
        </authorList>
    </citation>
    <scope>NUCLEOTIDE SEQUENCE [LARGE SCALE GENOMIC DNA]</scope>
    <source>
        <strain evidence="1 2">F11</strain>
    </source>
</reference>
<dbReference type="AlphaFoldDB" id="A0A3N2PMU2"/>
<proteinExistence type="predicted"/>